<evidence type="ECO:0000256" key="2">
    <source>
        <dbReference type="ARBA" id="ARBA00023015"/>
    </source>
</evidence>
<reference evidence="8 9" key="2">
    <citation type="journal article" date="2022" name="Mol. Biol. Evol.">
        <title>Comparative Genomics Reveals Insights into the Divergent Evolution of Astigmatic Mites and Household Pest Adaptations.</title>
        <authorList>
            <person name="Xiong Q."/>
            <person name="Wan A.T."/>
            <person name="Liu X."/>
            <person name="Fung C.S."/>
            <person name="Xiao X."/>
            <person name="Malainual N."/>
            <person name="Hou J."/>
            <person name="Wang L."/>
            <person name="Wang M."/>
            <person name="Yang K.Y."/>
            <person name="Cui Y."/>
            <person name="Leung E.L."/>
            <person name="Nong W."/>
            <person name="Shin S.K."/>
            <person name="Au S.W."/>
            <person name="Jeong K.Y."/>
            <person name="Chew F.T."/>
            <person name="Hui J.H."/>
            <person name="Leung T.F."/>
            <person name="Tungtrongchitr A."/>
            <person name="Zhong N."/>
            <person name="Liu Z."/>
            <person name="Tsui S.K."/>
        </authorList>
    </citation>
    <scope>NUCLEOTIDE SEQUENCE [LARGE SCALE GENOMIC DNA]</scope>
    <source>
        <strain evidence="8">Derp</strain>
    </source>
</reference>
<dbReference type="CDD" id="cd11396">
    <property type="entry name" value="bHLHzip_USF"/>
    <property type="match status" value="1"/>
</dbReference>
<gene>
    <name evidence="8" type="primary">usf1</name>
    <name evidence="8" type="ORF">DERP_014943</name>
</gene>
<keyword evidence="3" id="KW-0804">Transcription</keyword>
<dbReference type="InterPro" id="IPR036638">
    <property type="entry name" value="HLH_DNA-bd_sf"/>
</dbReference>
<keyword evidence="2" id="KW-0805">Transcription regulation</keyword>
<dbReference type="EMBL" id="NJHN03000002">
    <property type="protein sequence ID" value="KAH9427042.1"/>
    <property type="molecule type" value="Genomic_DNA"/>
</dbReference>
<feature type="non-terminal residue" evidence="8">
    <location>
        <position position="1"/>
    </location>
</feature>
<dbReference type="InterPro" id="IPR051732">
    <property type="entry name" value="USF"/>
</dbReference>
<sequence>NLIIFNNSPVRKMIKTRSSSQSPNVKTESNVLKSTNNIATSVQSNDVTNIVIQTKSNPQVSYRVVNLNPSNSTLVQTTASATSNPQILVMVPSNPNNNNNNNNNNNQNSFVKKSETFTTTKNLVDQKRRMTHREIERRRRDKINDWIYELSKEVPDCATDRTKQGQSKGGILAKTVKYIRDLRAENISLRSDVERLKRRLTDIEENRIQYKEEPMV</sequence>
<feature type="compositionally biased region" description="Low complexity" evidence="6">
    <location>
        <begin position="94"/>
        <end position="108"/>
    </location>
</feature>
<reference evidence="8 9" key="1">
    <citation type="journal article" date="2018" name="J. Allergy Clin. Immunol.">
        <title>High-quality assembly of Dermatophagoides pteronyssinus genome and transcriptome reveals a wide range of novel allergens.</title>
        <authorList>
            <person name="Liu X.Y."/>
            <person name="Yang K.Y."/>
            <person name="Wang M.Q."/>
            <person name="Kwok J.S."/>
            <person name="Zeng X."/>
            <person name="Yang Z."/>
            <person name="Xiao X.J."/>
            <person name="Lau C.P."/>
            <person name="Li Y."/>
            <person name="Huang Z.M."/>
            <person name="Ba J.G."/>
            <person name="Yim A.K."/>
            <person name="Ouyang C.Y."/>
            <person name="Ngai S.M."/>
            <person name="Chan T.F."/>
            <person name="Leung E.L."/>
            <person name="Liu L."/>
            <person name="Liu Z.G."/>
            <person name="Tsui S.K."/>
        </authorList>
    </citation>
    <scope>NUCLEOTIDE SEQUENCE [LARGE SCALE GENOMIC DNA]</scope>
    <source>
        <strain evidence="8">Derp</strain>
    </source>
</reference>
<keyword evidence="4" id="KW-0539">Nucleus</keyword>
<keyword evidence="5" id="KW-0175">Coiled coil</keyword>
<dbReference type="PROSITE" id="PS50888">
    <property type="entry name" value="BHLH"/>
    <property type="match status" value="1"/>
</dbReference>
<feature type="coiled-coil region" evidence="5">
    <location>
        <begin position="179"/>
        <end position="213"/>
    </location>
</feature>
<name>A0ABQ8JWX5_DERPT</name>
<dbReference type="Pfam" id="PF00010">
    <property type="entry name" value="HLH"/>
    <property type="match status" value="1"/>
</dbReference>
<protein>
    <submittedName>
        <fullName evidence="8">Positive regulation of transcription from RNA polymerase II promoter by glucose</fullName>
    </submittedName>
</protein>
<dbReference type="InterPro" id="IPR011598">
    <property type="entry name" value="bHLH_dom"/>
</dbReference>
<evidence type="ECO:0000256" key="1">
    <source>
        <dbReference type="ARBA" id="ARBA00004123"/>
    </source>
</evidence>
<organism evidence="8 9">
    <name type="scientific">Dermatophagoides pteronyssinus</name>
    <name type="common">European house dust mite</name>
    <dbReference type="NCBI Taxonomy" id="6956"/>
    <lineage>
        <taxon>Eukaryota</taxon>
        <taxon>Metazoa</taxon>
        <taxon>Ecdysozoa</taxon>
        <taxon>Arthropoda</taxon>
        <taxon>Chelicerata</taxon>
        <taxon>Arachnida</taxon>
        <taxon>Acari</taxon>
        <taxon>Acariformes</taxon>
        <taxon>Sarcoptiformes</taxon>
        <taxon>Astigmata</taxon>
        <taxon>Psoroptidia</taxon>
        <taxon>Analgoidea</taxon>
        <taxon>Pyroglyphidae</taxon>
        <taxon>Dermatophagoidinae</taxon>
        <taxon>Dermatophagoides</taxon>
    </lineage>
</organism>
<feature type="region of interest" description="Disordered" evidence="6">
    <location>
        <begin position="93"/>
        <end position="115"/>
    </location>
</feature>
<accession>A0ABQ8JWX5</accession>
<dbReference type="SUPFAM" id="SSF47459">
    <property type="entry name" value="HLH, helix-loop-helix DNA-binding domain"/>
    <property type="match status" value="1"/>
</dbReference>
<keyword evidence="9" id="KW-1185">Reference proteome</keyword>
<evidence type="ECO:0000256" key="5">
    <source>
        <dbReference type="SAM" id="Coils"/>
    </source>
</evidence>
<dbReference type="PANTHER" id="PTHR46117:SF3">
    <property type="entry name" value="FI24210P1"/>
    <property type="match status" value="1"/>
</dbReference>
<comment type="caution">
    <text evidence="8">The sequence shown here is derived from an EMBL/GenBank/DDBJ whole genome shotgun (WGS) entry which is preliminary data.</text>
</comment>
<evidence type="ECO:0000256" key="6">
    <source>
        <dbReference type="SAM" id="MobiDB-lite"/>
    </source>
</evidence>
<dbReference type="Gene3D" id="4.10.280.10">
    <property type="entry name" value="Helix-loop-helix DNA-binding domain"/>
    <property type="match status" value="1"/>
</dbReference>
<evidence type="ECO:0000259" key="7">
    <source>
        <dbReference type="PROSITE" id="PS50888"/>
    </source>
</evidence>
<evidence type="ECO:0000313" key="8">
    <source>
        <dbReference type="EMBL" id="KAH9427042.1"/>
    </source>
</evidence>
<proteinExistence type="predicted"/>
<comment type="subcellular location">
    <subcellularLocation>
        <location evidence="1">Nucleus</location>
    </subcellularLocation>
</comment>
<dbReference type="PANTHER" id="PTHR46117">
    <property type="entry name" value="FI24210P1"/>
    <property type="match status" value="1"/>
</dbReference>
<dbReference type="Proteomes" id="UP000887458">
    <property type="component" value="Unassembled WGS sequence"/>
</dbReference>
<evidence type="ECO:0000313" key="9">
    <source>
        <dbReference type="Proteomes" id="UP000887458"/>
    </source>
</evidence>
<evidence type="ECO:0000256" key="3">
    <source>
        <dbReference type="ARBA" id="ARBA00023163"/>
    </source>
</evidence>
<evidence type="ECO:0000256" key="4">
    <source>
        <dbReference type="ARBA" id="ARBA00023242"/>
    </source>
</evidence>
<dbReference type="SMART" id="SM00353">
    <property type="entry name" value="HLH"/>
    <property type="match status" value="1"/>
</dbReference>
<feature type="domain" description="BHLH" evidence="7">
    <location>
        <begin position="127"/>
        <end position="182"/>
    </location>
</feature>